<keyword evidence="5" id="KW-0326">Glycosidase</keyword>
<evidence type="ECO:0000256" key="1">
    <source>
        <dbReference type="ARBA" id="ARBA00001911"/>
    </source>
</evidence>
<protein>
    <submittedName>
        <fullName evidence="8">Gfo/Idh/MocA family oxidoreductase</fullName>
    </submittedName>
</protein>
<dbReference type="Pfam" id="PF21252">
    <property type="entry name" value="Glyco_hydro_109_C"/>
    <property type="match status" value="2"/>
</dbReference>
<evidence type="ECO:0000313" key="8">
    <source>
        <dbReference type="EMBL" id="MBU3852779.1"/>
    </source>
</evidence>
<dbReference type="GO" id="GO:0000166">
    <property type="term" value="F:nucleotide binding"/>
    <property type="evidence" value="ECO:0007669"/>
    <property type="project" value="InterPro"/>
</dbReference>
<feature type="domain" description="Gfo/Idh/MocA-like oxidoreductase N-terminal" evidence="6">
    <location>
        <begin position="18"/>
        <end position="142"/>
    </location>
</feature>
<dbReference type="Gene3D" id="3.30.360.10">
    <property type="entry name" value="Dihydrodipicolinate Reductase, domain 2"/>
    <property type="match status" value="1"/>
</dbReference>
<comment type="caution">
    <text evidence="8">The sequence shown here is derived from an EMBL/GenBank/DDBJ whole genome shotgun (WGS) entry which is preliminary data.</text>
</comment>
<dbReference type="Gene3D" id="3.40.50.720">
    <property type="entry name" value="NAD(P)-binding Rossmann-like Domain"/>
    <property type="match status" value="1"/>
</dbReference>
<keyword evidence="3" id="KW-0378">Hydrolase</keyword>
<dbReference type="EMBL" id="JAHLFU010000054">
    <property type="protein sequence ID" value="MBU3852779.1"/>
    <property type="molecule type" value="Genomic_DNA"/>
</dbReference>
<dbReference type="InterPro" id="IPR050463">
    <property type="entry name" value="Gfo/Idh/MocA_oxidrdct_glycsds"/>
</dbReference>
<organism evidence="8 9">
    <name type="scientific">Candidatus Paraprevotella stercoravium</name>
    <dbReference type="NCBI Taxonomy" id="2838725"/>
    <lineage>
        <taxon>Bacteria</taxon>
        <taxon>Pseudomonadati</taxon>
        <taxon>Bacteroidota</taxon>
        <taxon>Bacteroidia</taxon>
        <taxon>Bacteroidales</taxon>
        <taxon>Prevotellaceae</taxon>
        <taxon>Paraprevotella</taxon>
    </lineage>
</organism>
<dbReference type="Pfam" id="PF01408">
    <property type="entry name" value="GFO_IDH_MocA"/>
    <property type="match status" value="1"/>
</dbReference>
<reference evidence="8" key="2">
    <citation type="submission" date="2021-04" db="EMBL/GenBank/DDBJ databases">
        <authorList>
            <person name="Gilroy R."/>
        </authorList>
    </citation>
    <scope>NUCLEOTIDE SEQUENCE</scope>
    <source>
        <strain evidence="8">G3-2149</strain>
    </source>
</reference>
<evidence type="ECO:0000256" key="2">
    <source>
        <dbReference type="ARBA" id="ARBA00009329"/>
    </source>
</evidence>
<evidence type="ECO:0000259" key="7">
    <source>
        <dbReference type="Pfam" id="PF21252"/>
    </source>
</evidence>
<reference evidence="8" key="1">
    <citation type="journal article" date="2021" name="PeerJ">
        <title>Extensive microbial diversity within the chicken gut microbiome revealed by metagenomics and culture.</title>
        <authorList>
            <person name="Gilroy R."/>
            <person name="Ravi A."/>
            <person name="Getino M."/>
            <person name="Pursley I."/>
            <person name="Horton D.L."/>
            <person name="Alikhan N.F."/>
            <person name="Baker D."/>
            <person name="Gharbi K."/>
            <person name="Hall N."/>
            <person name="Watson M."/>
            <person name="Adriaenssens E.M."/>
            <person name="Foster-Nyarko E."/>
            <person name="Jarju S."/>
            <person name="Secka A."/>
            <person name="Antonio M."/>
            <person name="Oren A."/>
            <person name="Chaudhuri R.R."/>
            <person name="La Ragione R."/>
            <person name="Hildebrand F."/>
            <person name="Pallen M.J."/>
        </authorList>
    </citation>
    <scope>NUCLEOTIDE SEQUENCE</scope>
    <source>
        <strain evidence="8">G3-2149</strain>
    </source>
</reference>
<evidence type="ECO:0000259" key="6">
    <source>
        <dbReference type="Pfam" id="PF01408"/>
    </source>
</evidence>
<evidence type="ECO:0000313" key="9">
    <source>
        <dbReference type="Proteomes" id="UP000823865"/>
    </source>
</evidence>
<sequence length="397" mass="44824">MNHESHVLNLRCEALPVVRIAFIGMGNRGLATLKRYMIQNGVNIVAICDLNPENIQKAKDILKHSKYEDCLMFTGENDWREICRSSGIDLIYICTDWNTHAAMAMEAMECGKHVAVEVPLAMTVEDCWNIVEKAEETQRHCFMLENCCYDPFALMTLRMAQAGVLGDLTHCEGAYIHDLRERYHADTANGGYFNGWMAEYCQGFQGNPYPTHGLGPIAQLLNIHRGDRLKYLVSMPGKIENGTPMINNTLIRTEKGISILLQYDVSTPRPYSRLQTTCGTKGFTQKYPMPCVRVDGMSEDLDADYFLRTYRHPLSATLGEEGKAAGATNEMNYIMDRRLIYCLQNGLPLDMDVYDAAEWSCITQLSAQSAALGGQPVEIPDFTRGRWQLIPGFQYHM</sequence>
<proteinExistence type="inferred from homology"/>
<accession>A0A9E2L648</accession>
<keyword evidence="4" id="KW-0520">NAD</keyword>
<comment type="similarity">
    <text evidence="2">Belongs to the Gfo/Idh/MocA family. Glycosyl hydrolase 109 subfamily.</text>
</comment>
<dbReference type="AlphaFoldDB" id="A0A9E2L648"/>
<dbReference type="SUPFAM" id="SSF51735">
    <property type="entry name" value="NAD(P)-binding Rossmann-fold domains"/>
    <property type="match status" value="1"/>
</dbReference>
<dbReference type="PANTHER" id="PTHR43818:SF1">
    <property type="entry name" value="GLYCOSYL HYDROLASE FAMILY 109 PROTEIN"/>
    <property type="match status" value="1"/>
</dbReference>
<dbReference type="Proteomes" id="UP000823865">
    <property type="component" value="Unassembled WGS sequence"/>
</dbReference>
<evidence type="ECO:0000256" key="5">
    <source>
        <dbReference type="ARBA" id="ARBA00023295"/>
    </source>
</evidence>
<feature type="domain" description="Glycosyl hydrolase 109 C-terminal" evidence="7">
    <location>
        <begin position="154"/>
        <end position="238"/>
    </location>
</feature>
<dbReference type="InterPro" id="IPR000683">
    <property type="entry name" value="Gfo/Idh/MocA-like_OxRdtase_N"/>
</dbReference>
<dbReference type="InterPro" id="IPR049303">
    <property type="entry name" value="Glyco_hydro_109_C"/>
</dbReference>
<name>A0A9E2L648_9BACT</name>
<gene>
    <name evidence="8" type="ORF">H9789_02935</name>
</gene>
<dbReference type="PANTHER" id="PTHR43818">
    <property type="entry name" value="BCDNA.GH03377"/>
    <property type="match status" value="1"/>
</dbReference>
<comment type="cofactor">
    <cofactor evidence="1">
        <name>NAD(+)</name>
        <dbReference type="ChEBI" id="CHEBI:57540"/>
    </cofactor>
</comment>
<evidence type="ECO:0000256" key="3">
    <source>
        <dbReference type="ARBA" id="ARBA00022801"/>
    </source>
</evidence>
<dbReference type="InterPro" id="IPR036291">
    <property type="entry name" value="NAD(P)-bd_dom_sf"/>
</dbReference>
<feature type="domain" description="Glycosyl hydrolase 109 C-terminal" evidence="7">
    <location>
        <begin position="246"/>
        <end position="298"/>
    </location>
</feature>
<dbReference type="GO" id="GO:0016798">
    <property type="term" value="F:hydrolase activity, acting on glycosyl bonds"/>
    <property type="evidence" value="ECO:0007669"/>
    <property type="project" value="UniProtKB-KW"/>
</dbReference>
<evidence type="ECO:0000256" key="4">
    <source>
        <dbReference type="ARBA" id="ARBA00023027"/>
    </source>
</evidence>